<evidence type="ECO:0000256" key="2">
    <source>
        <dbReference type="ARBA" id="ARBA00022448"/>
    </source>
</evidence>
<protein>
    <submittedName>
        <fullName evidence="9">Ubiquinol-cytochrome c reductase iron-sulfur subunit</fullName>
        <ecNumber evidence="9">1.10.2.2</ecNumber>
    </submittedName>
</protein>
<dbReference type="PROSITE" id="PS51318">
    <property type="entry name" value="TAT"/>
    <property type="match status" value="1"/>
</dbReference>
<proteinExistence type="inferred from homology"/>
<keyword evidence="3" id="KW-0812">Transmembrane</keyword>
<dbReference type="InterPro" id="IPR014349">
    <property type="entry name" value="Rieske_Fe-S_prot"/>
</dbReference>
<evidence type="ECO:0000256" key="6">
    <source>
        <dbReference type="ARBA" id="ARBA00022989"/>
    </source>
</evidence>
<keyword evidence="10" id="KW-1185">Reference proteome</keyword>
<evidence type="ECO:0000256" key="1">
    <source>
        <dbReference type="ARBA" id="ARBA00010651"/>
    </source>
</evidence>
<dbReference type="Gene3D" id="2.102.10.10">
    <property type="entry name" value="Rieske [2Fe-2S] iron-sulphur domain"/>
    <property type="match status" value="1"/>
</dbReference>
<evidence type="ECO:0000256" key="5">
    <source>
        <dbReference type="ARBA" id="ARBA00022982"/>
    </source>
</evidence>
<gene>
    <name evidence="9" type="primary">petA</name>
    <name evidence="9" type="ORF">FEE96_04020</name>
</gene>
<dbReference type="NCBIfam" id="TIGR01416">
    <property type="entry name" value="Rieske_proteo"/>
    <property type="match status" value="1"/>
</dbReference>
<reference evidence="9 10" key="1">
    <citation type="submission" date="2019-05" db="EMBL/GenBank/DDBJ databases">
        <title>Draft genome sequence of Pelagicola sp. DSW4-44.</title>
        <authorList>
            <person name="Oh J."/>
        </authorList>
    </citation>
    <scope>NUCLEOTIDE SEQUENCE [LARGE SCALE GENOMIC DNA]</scope>
    <source>
        <strain evidence="9 10">DSW4-44</strain>
    </source>
</reference>
<organism evidence="9 10">
    <name type="scientific">Parasedimentitalea maritima</name>
    <dbReference type="NCBI Taxonomy" id="2578117"/>
    <lineage>
        <taxon>Bacteria</taxon>
        <taxon>Pseudomonadati</taxon>
        <taxon>Pseudomonadota</taxon>
        <taxon>Alphaproteobacteria</taxon>
        <taxon>Rhodobacterales</taxon>
        <taxon>Paracoccaceae</taxon>
        <taxon>Parasedimentitalea</taxon>
    </lineage>
</organism>
<dbReference type="Gene3D" id="1.20.5.510">
    <property type="entry name" value="Single helix bin"/>
    <property type="match status" value="1"/>
</dbReference>
<evidence type="ECO:0000313" key="9">
    <source>
        <dbReference type="EMBL" id="TLP67709.1"/>
    </source>
</evidence>
<name>A0ABY2V0E9_9RHOB</name>
<dbReference type="EMBL" id="VAUA01000002">
    <property type="protein sequence ID" value="TLP67709.1"/>
    <property type="molecule type" value="Genomic_DNA"/>
</dbReference>
<evidence type="ECO:0000259" key="8">
    <source>
        <dbReference type="Pfam" id="PF10399"/>
    </source>
</evidence>
<dbReference type="InterPro" id="IPR036922">
    <property type="entry name" value="Rieske_2Fe-2S_sf"/>
</dbReference>
<keyword evidence="6" id="KW-1133">Transmembrane helix</keyword>
<keyword evidence="7" id="KW-0472">Membrane</keyword>
<dbReference type="PANTHER" id="PTHR10134">
    <property type="entry name" value="CYTOCHROME B-C1 COMPLEX SUBUNIT RIESKE, MITOCHONDRIAL"/>
    <property type="match status" value="1"/>
</dbReference>
<evidence type="ECO:0000256" key="7">
    <source>
        <dbReference type="ARBA" id="ARBA00023136"/>
    </source>
</evidence>
<comment type="caution">
    <text evidence="9">The sequence shown here is derived from an EMBL/GenBank/DDBJ whole genome shotgun (WGS) entry which is preliminary data.</text>
</comment>
<dbReference type="InterPro" id="IPR019470">
    <property type="entry name" value="Ubiq_cytC_Rdtase_Fe-S_su_TAT"/>
</dbReference>
<keyword evidence="4" id="KW-1278">Translocase</keyword>
<keyword evidence="2" id="KW-0813">Transport</keyword>
<dbReference type="InterPro" id="IPR006317">
    <property type="entry name" value="Ubiquinol_cyt_c_Rdtase_Fe-S-su"/>
</dbReference>
<dbReference type="NCBIfam" id="TIGR01409">
    <property type="entry name" value="TAT_signal_seq"/>
    <property type="match status" value="1"/>
</dbReference>
<keyword evidence="9" id="KW-0560">Oxidoreductase</keyword>
<evidence type="ECO:0000313" key="10">
    <source>
        <dbReference type="Proteomes" id="UP000305041"/>
    </source>
</evidence>
<dbReference type="Pfam" id="PF10399">
    <property type="entry name" value="UCR_Fe-S_N"/>
    <property type="match status" value="1"/>
</dbReference>
<accession>A0ABY2V0E9</accession>
<sequence length="210" mass="22762">MIPDDKTGTTSQPSRRDFLTMATCGMGAVTVGAGIWGLGRTLAPSAEIVAAPELQIDLSEVPVGEYRTLRFDRKLIFLKHLTKEQVTIDATYDVGKLPDGLAQNANMVEGSPASFENRTVSFNGVFTVLWGKCPRGFCVPLADAGDYGGWFCLCGGAHFDAVGRVRRGSSPWNMRIPRHRVSKHGILTVTSDQGGLSQEELDRLVFGSRS</sequence>
<dbReference type="InterPro" id="IPR019546">
    <property type="entry name" value="TAT_signal_bac_arc"/>
</dbReference>
<dbReference type="Proteomes" id="UP000305041">
    <property type="component" value="Unassembled WGS sequence"/>
</dbReference>
<feature type="domain" description="Ubiquitinol-cytochrome C reductase Fe-S subunit TAT signal" evidence="8">
    <location>
        <begin position="9"/>
        <end position="38"/>
    </location>
</feature>
<keyword evidence="5" id="KW-0249">Electron transport</keyword>
<comment type="similarity">
    <text evidence="1">Belongs to the Rieske iron-sulfur protein family.</text>
</comment>
<dbReference type="RefSeq" id="WP_138161737.1">
    <property type="nucleotide sequence ID" value="NZ_VAUA01000002.1"/>
</dbReference>
<dbReference type="InterPro" id="IPR006311">
    <property type="entry name" value="TAT_signal"/>
</dbReference>
<dbReference type="GO" id="GO:0016491">
    <property type="term" value="F:oxidoreductase activity"/>
    <property type="evidence" value="ECO:0007669"/>
    <property type="project" value="UniProtKB-KW"/>
</dbReference>
<dbReference type="EC" id="1.10.2.2" evidence="9"/>
<evidence type="ECO:0000256" key="4">
    <source>
        <dbReference type="ARBA" id="ARBA00022967"/>
    </source>
</evidence>
<dbReference type="SUPFAM" id="SSF50022">
    <property type="entry name" value="ISP domain"/>
    <property type="match status" value="1"/>
</dbReference>
<evidence type="ECO:0000256" key="3">
    <source>
        <dbReference type="ARBA" id="ARBA00022692"/>
    </source>
</evidence>